<dbReference type="PANTHER" id="PTHR44936:SF9">
    <property type="entry name" value="SENSOR PROTEIN CREC"/>
    <property type="match status" value="1"/>
</dbReference>
<feature type="domain" description="HAMP" evidence="25">
    <location>
        <begin position="88"/>
        <end position="140"/>
    </location>
</feature>
<dbReference type="RefSeq" id="WP_184838968.1">
    <property type="nucleotide sequence ID" value="NZ_JACHMN010000002.1"/>
</dbReference>
<evidence type="ECO:0000256" key="12">
    <source>
        <dbReference type="ARBA" id="ARBA00022801"/>
    </source>
</evidence>
<evidence type="ECO:0000313" key="26">
    <source>
        <dbReference type="EMBL" id="MBB5871121.1"/>
    </source>
</evidence>
<keyword evidence="16 23" id="KW-1133">Transmembrane helix</keyword>
<dbReference type="PROSITE" id="PS50109">
    <property type="entry name" value="HIS_KIN"/>
    <property type="match status" value="1"/>
</dbReference>
<dbReference type="InterPro" id="IPR005467">
    <property type="entry name" value="His_kinase_dom"/>
</dbReference>
<keyword evidence="7" id="KW-0597">Phosphoprotein</keyword>
<keyword evidence="27" id="KW-1185">Reference proteome</keyword>
<keyword evidence="14" id="KW-0460">Magnesium</keyword>
<dbReference type="SMART" id="SM00304">
    <property type="entry name" value="HAMP"/>
    <property type="match status" value="1"/>
</dbReference>
<dbReference type="SMART" id="SM00387">
    <property type="entry name" value="HATPase_c"/>
    <property type="match status" value="1"/>
</dbReference>
<dbReference type="SMART" id="SM00388">
    <property type="entry name" value="HisKA"/>
    <property type="match status" value="1"/>
</dbReference>
<keyword evidence="23" id="KW-0472">Membrane</keyword>
<dbReference type="Proteomes" id="UP000587527">
    <property type="component" value="Unassembled WGS sequence"/>
</dbReference>
<evidence type="ECO:0000256" key="2">
    <source>
        <dbReference type="ARBA" id="ARBA00001936"/>
    </source>
</evidence>
<keyword evidence="11 26" id="KW-0418">Kinase</keyword>
<evidence type="ECO:0000256" key="22">
    <source>
        <dbReference type="ARBA" id="ARBA00041776"/>
    </source>
</evidence>
<dbReference type="Pfam" id="PF00672">
    <property type="entry name" value="HAMP"/>
    <property type="match status" value="1"/>
</dbReference>
<evidence type="ECO:0000256" key="9">
    <source>
        <dbReference type="ARBA" id="ARBA00022692"/>
    </source>
</evidence>
<dbReference type="AlphaFoldDB" id="A0A841BWM1"/>
<dbReference type="InterPro" id="IPR003594">
    <property type="entry name" value="HATPase_dom"/>
</dbReference>
<comment type="catalytic activity">
    <reaction evidence="1">
        <text>ATP + protein L-histidine = ADP + protein N-phospho-L-histidine.</text>
        <dbReference type="EC" id="2.7.13.3"/>
    </reaction>
</comment>
<dbReference type="GO" id="GO:0005524">
    <property type="term" value="F:ATP binding"/>
    <property type="evidence" value="ECO:0007669"/>
    <property type="project" value="UniProtKB-KW"/>
</dbReference>
<keyword evidence="8" id="KW-0808">Transferase</keyword>
<keyword evidence="15" id="KW-0904">Protein phosphatase</keyword>
<dbReference type="Gene3D" id="1.10.287.130">
    <property type="match status" value="1"/>
</dbReference>
<dbReference type="Pfam" id="PF00512">
    <property type="entry name" value="HisKA"/>
    <property type="match status" value="1"/>
</dbReference>
<keyword evidence="9 23" id="KW-0812">Transmembrane</keyword>
<keyword evidence="12" id="KW-0378">Hydrolase</keyword>
<dbReference type="PRINTS" id="PR00344">
    <property type="entry name" value="BCTRLSENSOR"/>
</dbReference>
<evidence type="ECO:0000256" key="5">
    <source>
        <dbReference type="ARBA" id="ARBA00012438"/>
    </source>
</evidence>
<keyword evidence="18" id="KW-0346">Stress response</keyword>
<dbReference type="GO" id="GO:0004721">
    <property type="term" value="F:phosphoprotein phosphatase activity"/>
    <property type="evidence" value="ECO:0007669"/>
    <property type="project" value="UniProtKB-KW"/>
</dbReference>
<proteinExistence type="predicted"/>
<comment type="cofactor">
    <cofactor evidence="3">
        <name>Mg(2+)</name>
        <dbReference type="ChEBI" id="CHEBI:18420"/>
    </cofactor>
</comment>
<dbReference type="InterPro" id="IPR036097">
    <property type="entry name" value="HisK_dim/P_sf"/>
</dbReference>
<comment type="caution">
    <text evidence="26">The sequence shown here is derived from an EMBL/GenBank/DDBJ whole genome shotgun (WGS) entry which is preliminary data.</text>
</comment>
<evidence type="ECO:0000256" key="21">
    <source>
        <dbReference type="ARBA" id="ARBA00040454"/>
    </source>
</evidence>
<feature type="domain" description="Histidine kinase" evidence="24">
    <location>
        <begin position="148"/>
        <end position="362"/>
    </location>
</feature>
<dbReference type="CDD" id="cd06225">
    <property type="entry name" value="HAMP"/>
    <property type="match status" value="1"/>
</dbReference>
<dbReference type="EMBL" id="JACHMN010000002">
    <property type="protein sequence ID" value="MBB5871121.1"/>
    <property type="molecule type" value="Genomic_DNA"/>
</dbReference>
<evidence type="ECO:0000256" key="4">
    <source>
        <dbReference type="ARBA" id="ARBA00004651"/>
    </source>
</evidence>
<keyword evidence="6" id="KW-1003">Cell membrane</keyword>
<dbReference type="InterPro" id="IPR036890">
    <property type="entry name" value="HATPase_C_sf"/>
</dbReference>
<evidence type="ECO:0000256" key="13">
    <source>
        <dbReference type="ARBA" id="ARBA00022840"/>
    </source>
</evidence>
<evidence type="ECO:0000256" key="8">
    <source>
        <dbReference type="ARBA" id="ARBA00022679"/>
    </source>
</evidence>
<dbReference type="Pfam" id="PF02518">
    <property type="entry name" value="HATPase_c"/>
    <property type="match status" value="1"/>
</dbReference>
<keyword evidence="20" id="KW-0464">Manganese</keyword>
<feature type="transmembrane region" description="Helical" evidence="23">
    <location>
        <begin position="43"/>
        <end position="61"/>
    </location>
</feature>
<evidence type="ECO:0000256" key="7">
    <source>
        <dbReference type="ARBA" id="ARBA00022553"/>
    </source>
</evidence>
<dbReference type="GO" id="GO:0000155">
    <property type="term" value="F:phosphorelay sensor kinase activity"/>
    <property type="evidence" value="ECO:0007669"/>
    <property type="project" value="InterPro"/>
</dbReference>
<evidence type="ECO:0000256" key="3">
    <source>
        <dbReference type="ARBA" id="ARBA00001946"/>
    </source>
</evidence>
<dbReference type="EC" id="2.7.13.3" evidence="5"/>
<dbReference type="InterPro" id="IPR050980">
    <property type="entry name" value="2C_sensor_his_kinase"/>
</dbReference>
<evidence type="ECO:0000256" key="14">
    <source>
        <dbReference type="ARBA" id="ARBA00022842"/>
    </source>
</evidence>
<dbReference type="Gene3D" id="3.30.565.10">
    <property type="entry name" value="Histidine kinase-like ATPase, C-terminal domain"/>
    <property type="match status" value="1"/>
</dbReference>
<dbReference type="Gene3D" id="6.10.340.10">
    <property type="match status" value="1"/>
</dbReference>
<dbReference type="SUPFAM" id="SSF47384">
    <property type="entry name" value="Homodimeric domain of signal transducing histidine kinase"/>
    <property type="match status" value="1"/>
</dbReference>
<dbReference type="InterPro" id="IPR004358">
    <property type="entry name" value="Sig_transdc_His_kin-like_C"/>
</dbReference>
<dbReference type="SUPFAM" id="SSF158472">
    <property type="entry name" value="HAMP domain-like"/>
    <property type="match status" value="1"/>
</dbReference>
<dbReference type="PROSITE" id="PS50885">
    <property type="entry name" value="HAMP"/>
    <property type="match status" value="1"/>
</dbReference>
<evidence type="ECO:0000256" key="19">
    <source>
        <dbReference type="ARBA" id="ARBA00023026"/>
    </source>
</evidence>
<protein>
    <recommendedName>
        <fullName evidence="21">Signal transduction histidine-protein kinase/phosphatase MprB</fullName>
        <ecNumber evidence="5">2.7.13.3</ecNumber>
    </recommendedName>
    <alternativeName>
        <fullName evidence="22">Mycobacterial persistence regulator B</fullName>
    </alternativeName>
</protein>
<evidence type="ECO:0000256" key="6">
    <source>
        <dbReference type="ARBA" id="ARBA00022475"/>
    </source>
</evidence>
<evidence type="ECO:0000259" key="24">
    <source>
        <dbReference type="PROSITE" id="PS50109"/>
    </source>
</evidence>
<comment type="cofactor">
    <cofactor evidence="2">
        <name>Mn(2+)</name>
        <dbReference type="ChEBI" id="CHEBI:29035"/>
    </cofactor>
</comment>
<sequence length="362" mass="39192">MIEQIMDRLTAVMFRVLGPAIRVSNRVLDRLPRPLDPFRSIKLKLAILLGLAGTTGITVFWFGIGWIAWKTAFAAAAVGLVTLQIFAHGMTKPLREMTAAARGMARGEYTRRVRATSRDEVGDLARAFNQMATDLGTADQQRRELIANVSHELRTPITALQGVLENLVDGVAEPDPEQLKTALAQTERLGRLVTELLDLSRLDAGVVALRVEELAAAKFLADSVAQARLAWPEITFELAPPDQSLRVQADPARLHQVFANLLDNAARHSPQDGTVTLTACQDGSTVQFEVIDAGPGIAPDLRERVFERFTRGDRSGTDGGTGLGLAIARWVVELHRGTISIADGGSGGSTGCRVRVILPILL</sequence>
<dbReference type="SUPFAM" id="SSF55874">
    <property type="entry name" value="ATPase domain of HSP90 chaperone/DNA topoisomerase II/histidine kinase"/>
    <property type="match status" value="1"/>
</dbReference>
<evidence type="ECO:0000259" key="25">
    <source>
        <dbReference type="PROSITE" id="PS50885"/>
    </source>
</evidence>
<keyword evidence="10" id="KW-0547">Nucleotide-binding</keyword>
<dbReference type="CDD" id="cd00075">
    <property type="entry name" value="HATPase"/>
    <property type="match status" value="1"/>
</dbReference>
<dbReference type="InterPro" id="IPR003660">
    <property type="entry name" value="HAMP_dom"/>
</dbReference>
<accession>A0A841BWM1</accession>
<keyword evidence="13" id="KW-0067">ATP-binding</keyword>
<keyword evidence="17" id="KW-0902">Two-component regulatory system</keyword>
<evidence type="ECO:0000256" key="23">
    <source>
        <dbReference type="SAM" id="Phobius"/>
    </source>
</evidence>
<keyword evidence="19" id="KW-0843">Virulence</keyword>
<dbReference type="PANTHER" id="PTHR44936">
    <property type="entry name" value="SENSOR PROTEIN CREC"/>
    <property type="match status" value="1"/>
</dbReference>
<evidence type="ECO:0000256" key="10">
    <source>
        <dbReference type="ARBA" id="ARBA00022741"/>
    </source>
</evidence>
<organism evidence="26 27">
    <name type="scientific">Allocatelliglobosispora scoriae</name>
    <dbReference type="NCBI Taxonomy" id="643052"/>
    <lineage>
        <taxon>Bacteria</taxon>
        <taxon>Bacillati</taxon>
        <taxon>Actinomycetota</taxon>
        <taxon>Actinomycetes</taxon>
        <taxon>Micromonosporales</taxon>
        <taxon>Micromonosporaceae</taxon>
        <taxon>Allocatelliglobosispora</taxon>
    </lineage>
</organism>
<gene>
    <name evidence="26" type="ORF">F4553_004500</name>
</gene>
<comment type="subcellular location">
    <subcellularLocation>
        <location evidence="4">Cell membrane</location>
        <topology evidence="4">Multi-pass membrane protein</topology>
    </subcellularLocation>
</comment>
<dbReference type="GO" id="GO:0005886">
    <property type="term" value="C:plasma membrane"/>
    <property type="evidence" value="ECO:0007669"/>
    <property type="project" value="UniProtKB-SubCell"/>
</dbReference>
<name>A0A841BWM1_9ACTN</name>
<dbReference type="InterPro" id="IPR003661">
    <property type="entry name" value="HisK_dim/P_dom"/>
</dbReference>
<evidence type="ECO:0000256" key="11">
    <source>
        <dbReference type="ARBA" id="ARBA00022777"/>
    </source>
</evidence>
<evidence type="ECO:0000256" key="16">
    <source>
        <dbReference type="ARBA" id="ARBA00022989"/>
    </source>
</evidence>
<evidence type="ECO:0000256" key="1">
    <source>
        <dbReference type="ARBA" id="ARBA00000085"/>
    </source>
</evidence>
<evidence type="ECO:0000256" key="15">
    <source>
        <dbReference type="ARBA" id="ARBA00022912"/>
    </source>
</evidence>
<evidence type="ECO:0000256" key="20">
    <source>
        <dbReference type="ARBA" id="ARBA00023211"/>
    </source>
</evidence>
<reference evidence="26 27" key="1">
    <citation type="submission" date="2020-08" db="EMBL/GenBank/DDBJ databases">
        <title>Sequencing the genomes of 1000 actinobacteria strains.</title>
        <authorList>
            <person name="Klenk H.-P."/>
        </authorList>
    </citation>
    <scope>NUCLEOTIDE SEQUENCE [LARGE SCALE GENOMIC DNA]</scope>
    <source>
        <strain evidence="26 27">DSM 45362</strain>
    </source>
</reference>
<dbReference type="FunFam" id="1.10.287.130:FF:000001">
    <property type="entry name" value="Two-component sensor histidine kinase"/>
    <property type="match status" value="1"/>
</dbReference>
<evidence type="ECO:0000256" key="17">
    <source>
        <dbReference type="ARBA" id="ARBA00023012"/>
    </source>
</evidence>
<evidence type="ECO:0000256" key="18">
    <source>
        <dbReference type="ARBA" id="ARBA00023016"/>
    </source>
</evidence>
<dbReference type="CDD" id="cd00082">
    <property type="entry name" value="HisKA"/>
    <property type="match status" value="1"/>
</dbReference>
<evidence type="ECO:0000313" key="27">
    <source>
        <dbReference type="Proteomes" id="UP000587527"/>
    </source>
</evidence>